<keyword evidence="1" id="KW-1133">Transmembrane helix</keyword>
<gene>
    <name evidence="2" type="ORF">pdam_00019915</name>
</gene>
<organism evidence="2 3">
    <name type="scientific">Pocillopora damicornis</name>
    <name type="common">Cauliflower coral</name>
    <name type="synonym">Millepora damicornis</name>
    <dbReference type="NCBI Taxonomy" id="46731"/>
    <lineage>
        <taxon>Eukaryota</taxon>
        <taxon>Metazoa</taxon>
        <taxon>Cnidaria</taxon>
        <taxon>Anthozoa</taxon>
        <taxon>Hexacorallia</taxon>
        <taxon>Scleractinia</taxon>
        <taxon>Astrocoeniina</taxon>
        <taxon>Pocilloporidae</taxon>
        <taxon>Pocillopora</taxon>
    </lineage>
</organism>
<keyword evidence="1" id="KW-0472">Membrane</keyword>
<evidence type="ECO:0000256" key="1">
    <source>
        <dbReference type="SAM" id="Phobius"/>
    </source>
</evidence>
<protein>
    <submittedName>
        <fullName evidence="2">Uncharacterized protein</fullName>
    </submittedName>
</protein>
<keyword evidence="3" id="KW-1185">Reference proteome</keyword>
<evidence type="ECO:0000313" key="3">
    <source>
        <dbReference type="Proteomes" id="UP000275408"/>
    </source>
</evidence>
<keyword evidence="1" id="KW-0812">Transmembrane</keyword>
<comment type="caution">
    <text evidence="2">The sequence shown here is derived from an EMBL/GenBank/DDBJ whole genome shotgun (WGS) entry which is preliminary data.</text>
</comment>
<sequence length="201" mass="23145">MECSGKRKKVEDDQDYKEKVLLDYSTPGVVGNLGRVSETFLPRRIPEESSTVTGRGNRPLISKKKEGVTFHEGVPTHEQLKEWFGDKKGGLLILDDLMAEGGDDKDILNLFTQYSHHMNVTVFYLCQDMFPHGKYAKSISRNAQYIVAFKNPREQVALHTLFNCIPRLGKTRWSNIMHVRSVPSVIYCWMYILLLQTIEDY</sequence>
<evidence type="ECO:0000313" key="2">
    <source>
        <dbReference type="EMBL" id="RMX52427.1"/>
    </source>
</evidence>
<feature type="transmembrane region" description="Helical" evidence="1">
    <location>
        <begin position="177"/>
        <end position="198"/>
    </location>
</feature>
<name>A0A3M6UFG1_POCDA</name>
<accession>A0A3M6UFG1</accession>
<reference evidence="2 3" key="1">
    <citation type="journal article" date="2018" name="Sci. Rep.">
        <title>Comparative analysis of the Pocillopora damicornis genome highlights role of immune system in coral evolution.</title>
        <authorList>
            <person name="Cunning R."/>
            <person name="Bay R.A."/>
            <person name="Gillette P."/>
            <person name="Baker A.C."/>
            <person name="Traylor-Knowles N."/>
        </authorList>
    </citation>
    <scope>NUCLEOTIDE SEQUENCE [LARGE SCALE GENOMIC DNA]</scope>
    <source>
        <strain evidence="2">RSMAS</strain>
        <tissue evidence="2">Whole animal</tissue>
    </source>
</reference>
<dbReference type="AlphaFoldDB" id="A0A3M6UFG1"/>
<dbReference type="Proteomes" id="UP000275408">
    <property type="component" value="Unassembled WGS sequence"/>
</dbReference>
<dbReference type="OrthoDB" id="5972392at2759"/>
<dbReference type="EMBL" id="RCHS01001639">
    <property type="protein sequence ID" value="RMX52427.1"/>
    <property type="molecule type" value="Genomic_DNA"/>
</dbReference>
<proteinExistence type="predicted"/>